<dbReference type="InterPro" id="IPR052383">
    <property type="entry name" value="Anti-sigma-E_RseA-like"/>
</dbReference>
<dbReference type="Pfam" id="PF03872">
    <property type="entry name" value="RseA_N"/>
    <property type="match status" value="1"/>
</dbReference>
<dbReference type="RefSeq" id="WP_196985775.1">
    <property type="nucleotide sequence ID" value="NZ_JADWYS010000001.1"/>
</dbReference>
<keyword evidence="1" id="KW-0812">Transmembrane</keyword>
<dbReference type="Gene3D" id="1.10.10.880">
    <property type="entry name" value="Anti sigma-E protein RseA, N-terminal domain"/>
    <property type="match status" value="1"/>
</dbReference>
<dbReference type="AlphaFoldDB" id="A0A931H3M4"/>
<keyword evidence="1" id="KW-0472">Membrane</keyword>
<evidence type="ECO:0000259" key="2">
    <source>
        <dbReference type="Pfam" id="PF03872"/>
    </source>
</evidence>
<dbReference type="SUPFAM" id="SSF89069">
    <property type="entry name" value="N-terminal, cytoplasmic domain of anti-sigmaE factor RseA"/>
    <property type="match status" value="1"/>
</dbReference>
<feature type="domain" description="Anti sigma-E protein RseA N-terminal" evidence="2">
    <location>
        <begin position="5"/>
        <end position="84"/>
    </location>
</feature>
<proteinExistence type="predicted"/>
<accession>A0A931H3M4</accession>
<protein>
    <submittedName>
        <fullName evidence="3">Sigma-E factor negative regulatory protein</fullName>
    </submittedName>
</protein>
<sequence length="192" mass="19858">MDKMETRELISALADGQLRGEEFARGVEVVAADADAMASWHAYHLIGDVLRTGECSVSTQPAVFLSGLQARLADETVPAMTGAAVMAVPPAAMRAEAANDTSFRWKLVAGFASVAAVAAVGWSLVAAPVNPVQPQLAAIPAGAVVANTERGAMIREARLDAFMAAHRELGGASALPTPAGFLRNATFEGSAR</sequence>
<dbReference type="InterPro" id="IPR036147">
    <property type="entry name" value="Anti-sigma_E_RseA_N_sf"/>
</dbReference>
<reference evidence="3" key="1">
    <citation type="submission" date="2020-11" db="EMBL/GenBank/DDBJ databases">
        <title>Bacterial whole genome sequence for Caenimonas sp. DR4.4.</title>
        <authorList>
            <person name="Le V."/>
            <person name="Ko S.-R."/>
            <person name="Ahn C.-Y."/>
            <person name="Oh H.-M."/>
        </authorList>
    </citation>
    <scope>NUCLEOTIDE SEQUENCE</scope>
    <source>
        <strain evidence="3">DR4.4</strain>
    </source>
</reference>
<dbReference type="EMBL" id="JADWYS010000001">
    <property type="protein sequence ID" value="MBG9387885.1"/>
    <property type="molecule type" value="Genomic_DNA"/>
</dbReference>
<organism evidence="3 4">
    <name type="scientific">Caenimonas aquaedulcis</name>
    <dbReference type="NCBI Taxonomy" id="2793270"/>
    <lineage>
        <taxon>Bacteria</taxon>
        <taxon>Pseudomonadati</taxon>
        <taxon>Pseudomonadota</taxon>
        <taxon>Betaproteobacteria</taxon>
        <taxon>Burkholderiales</taxon>
        <taxon>Comamonadaceae</taxon>
        <taxon>Caenimonas</taxon>
    </lineage>
</organism>
<dbReference type="PANTHER" id="PTHR38104">
    <property type="match status" value="1"/>
</dbReference>
<dbReference type="PANTHER" id="PTHR38104:SF1">
    <property type="entry name" value="ANTI-SIGMA-E FACTOR RSEA"/>
    <property type="match status" value="1"/>
</dbReference>
<dbReference type="Proteomes" id="UP000651050">
    <property type="component" value="Unassembled WGS sequence"/>
</dbReference>
<name>A0A931H3M4_9BURK</name>
<evidence type="ECO:0000256" key="1">
    <source>
        <dbReference type="SAM" id="Phobius"/>
    </source>
</evidence>
<keyword evidence="4" id="KW-1185">Reference proteome</keyword>
<feature type="transmembrane region" description="Helical" evidence="1">
    <location>
        <begin position="103"/>
        <end position="125"/>
    </location>
</feature>
<evidence type="ECO:0000313" key="4">
    <source>
        <dbReference type="Proteomes" id="UP000651050"/>
    </source>
</evidence>
<dbReference type="GO" id="GO:0016989">
    <property type="term" value="F:sigma factor antagonist activity"/>
    <property type="evidence" value="ECO:0007669"/>
    <property type="project" value="InterPro"/>
</dbReference>
<comment type="caution">
    <text evidence="3">The sequence shown here is derived from an EMBL/GenBank/DDBJ whole genome shotgun (WGS) entry which is preliminary data.</text>
</comment>
<gene>
    <name evidence="3" type="ORF">I5803_07630</name>
</gene>
<keyword evidence="1" id="KW-1133">Transmembrane helix</keyword>
<dbReference type="CDD" id="cd16328">
    <property type="entry name" value="RseA_N"/>
    <property type="match status" value="1"/>
</dbReference>
<dbReference type="InterPro" id="IPR005572">
    <property type="entry name" value="Anti-sigma_E_RseA_N"/>
</dbReference>
<evidence type="ECO:0000313" key="3">
    <source>
        <dbReference type="EMBL" id="MBG9387885.1"/>
    </source>
</evidence>